<dbReference type="PANTHER" id="PTHR46543">
    <property type="entry name" value="ZINC FINGER CCHC DOMAIN-CONTAINING PROTEIN 7"/>
    <property type="match status" value="1"/>
</dbReference>
<feature type="compositionally biased region" description="Low complexity" evidence="4">
    <location>
        <begin position="778"/>
        <end position="800"/>
    </location>
</feature>
<evidence type="ECO:0000313" key="6">
    <source>
        <dbReference type="EMBL" id="GIM03105.1"/>
    </source>
</evidence>
<gene>
    <name evidence="5" type="ORF">Vretifemale_5059</name>
    <name evidence="6" type="ORF">Vretimale_7897</name>
</gene>
<comment type="caution">
    <text evidence="5">The sequence shown here is derived from an EMBL/GenBank/DDBJ whole genome shotgun (WGS) entry which is preliminary data.</text>
</comment>
<dbReference type="GO" id="GO:0071037">
    <property type="term" value="P:nuclear polyadenylation-dependent snRNA catabolic process"/>
    <property type="evidence" value="ECO:0007669"/>
    <property type="project" value="TreeGrafter"/>
</dbReference>
<dbReference type="OrthoDB" id="549460at2759"/>
<feature type="compositionally biased region" description="Pro residues" evidence="4">
    <location>
        <begin position="819"/>
        <end position="844"/>
    </location>
</feature>
<evidence type="ECO:0000256" key="4">
    <source>
        <dbReference type="SAM" id="MobiDB-lite"/>
    </source>
</evidence>
<evidence type="ECO:0000256" key="2">
    <source>
        <dbReference type="ARBA" id="ARBA00022737"/>
    </source>
</evidence>
<dbReference type="Proteomes" id="UP000747110">
    <property type="component" value="Unassembled WGS sequence"/>
</dbReference>
<feature type="compositionally biased region" description="Low complexity" evidence="4">
    <location>
        <begin position="249"/>
        <end position="258"/>
    </location>
</feature>
<feature type="region of interest" description="Disordered" evidence="4">
    <location>
        <begin position="249"/>
        <end position="279"/>
    </location>
</feature>
<dbReference type="GO" id="GO:0071031">
    <property type="term" value="P:nuclear mRNA surveillance of mRNA 3'-end processing"/>
    <property type="evidence" value="ECO:0007669"/>
    <property type="project" value="TreeGrafter"/>
</dbReference>
<dbReference type="EMBL" id="BNCP01000007">
    <property type="protein sequence ID" value="GIL75235.1"/>
    <property type="molecule type" value="Genomic_DNA"/>
</dbReference>
<reference evidence="5" key="1">
    <citation type="journal article" date="2021" name="Proc. Natl. Acad. Sci. U.S.A.">
        <title>Three genomes in the algal genus Volvox reveal the fate of a haploid sex-determining region after a transition to homothallism.</title>
        <authorList>
            <person name="Yamamoto K."/>
            <person name="Hamaji T."/>
            <person name="Kawai-Toyooka H."/>
            <person name="Matsuzaki R."/>
            <person name="Takahashi F."/>
            <person name="Nishimura Y."/>
            <person name="Kawachi M."/>
            <person name="Noguchi H."/>
            <person name="Minakuchi Y."/>
            <person name="Umen J.G."/>
            <person name="Toyoda A."/>
            <person name="Nozaki H."/>
        </authorList>
    </citation>
    <scope>NUCLEOTIDE SEQUENCE</scope>
    <source>
        <strain evidence="6">NIES-3785</strain>
        <strain evidence="5">NIES-3786</strain>
    </source>
</reference>
<feature type="region of interest" description="Disordered" evidence="4">
    <location>
        <begin position="180"/>
        <end position="232"/>
    </location>
</feature>
<dbReference type="InterPro" id="IPR051644">
    <property type="entry name" value="TRAMP_AT-DNA-binding"/>
</dbReference>
<organism evidence="5 7">
    <name type="scientific">Volvox reticuliferus</name>
    <dbReference type="NCBI Taxonomy" id="1737510"/>
    <lineage>
        <taxon>Eukaryota</taxon>
        <taxon>Viridiplantae</taxon>
        <taxon>Chlorophyta</taxon>
        <taxon>core chlorophytes</taxon>
        <taxon>Chlorophyceae</taxon>
        <taxon>CS clade</taxon>
        <taxon>Chlamydomonadales</taxon>
        <taxon>Volvocaceae</taxon>
        <taxon>Volvox</taxon>
    </lineage>
</organism>
<feature type="region of interest" description="Disordered" evidence="4">
    <location>
        <begin position="614"/>
        <end position="634"/>
    </location>
</feature>
<feature type="compositionally biased region" description="Low complexity" evidence="4">
    <location>
        <begin position="181"/>
        <end position="232"/>
    </location>
</feature>
<accession>A0A8J4CB53</accession>
<proteinExistence type="predicted"/>
<dbReference type="GO" id="GO:0003723">
    <property type="term" value="F:RNA binding"/>
    <property type="evidence" value="ECO:0007669"/>
    <property type="project" value="TreeGrafter"/>
</dbReference>
<keyword evidence="3" id="KW-0539">Nucleus</keyword>
<dbReference type="Proteomes" id="UP000722791">
    <property type="component" value="Unassembled WGS sequence"/>
</dbReference>
<feature type="region of interest" description="Disordered" evidence="4">
    <location>
        <begin position="353"/>
        <end position="395"/>
    </location>
</feature>
<feature type="compositionally biased region" description="Pro residues" evidence="4">
    <location>
        <begin position="618"/>
        <end position="629"/>
    </location>
</feature>
<dbReference type="GO" id="GO:0071039">
    <property type="term" value="P:nuclear polyadenylation-dependent CUT catabolic process"/>
    <property type="evidence" value="ECO:0007669"/>
    <property type="project" value="TreeGrafter"/>
</dbReference>
<feature type="compositionally biased region" description="Low complexity" evidence="4">
    <location>
        <begin position="852"/>
        <end position="863"/>
    </location>
</feature>
<name>A0A8J4CB53_9CHLO</name>
<protein>
    <submittedName>
        <fullName evidence="5">Uncharacterized protein</fullName>
    </submittedName>
</protein>
<feature type="region of interest" description="Disordered" evidence="4">
    <location>
        <begin position="78"/>
        <end position="162"/>
    </location>
</feature>
<dbReference type="EMBL" id="BNCQ01000013">
    <property type="protein sequence ID" value="GIM03105.1"/>
    <property type="molecule type" value="Genomic_DNA"/>
</dbReference>
<feature type="compositionally biased region" description="Low complexity" evidence="4">
    <location>
        <begin position="379"/>
        <end position="395"/>
    </location>
</feature>
<sequence length="1282" mass="130690">MYAPGGPPPPRAYVMHEDRAQMRQYGLSVLRQAFPTAKFTSKLPLVVERTEEEIYKKYGSDQAAYFQFFKNKIDNVKNALSNPPRPQMQQPQQMLAAEQHKHASHGAAVQQHPHHQHPQQAQFSQAGVQHGMPHPQQQLQHPQMRQPQLEAETGMAVTEQSAAEQADDFNDFLGTFFAPSQQQQQQPQQQPPQMGQPLYAPQQQPQQPVGAYAQPTVAAQQQQAGQVGRPQPSAVTTVAAAAVVQQQQPQQQQQQQQQMHMAGKMAGMSAPHAGPMAGMQAGYPQAMGAAQMGVQLPAPRAGGPAAAFPQSQAAGGVMAGHGAPGPAAGQAGLMGAAGGMTVDQTIAGMYGGGLPVQPGGPPQHGSGGMVGIPGQPVSGMMGQMAQQHQQHAGVGMAVAGSAAPGAPMGIMPPQQAAAPHPHVHAVSVAPTPSTQMPYGMPPGQQQDMSYAQLNQHQLMAHQAAVAAAAQQQQHAQQQQQQQHAQQQQAAVAAAVQQQAAQVMGRVASGSLPPQGAVAAAAAAAASRKAGPMPMGPAAAVAASQVSRPGAVAGTGMPAGPNLATQQQPPQPQQQQQPQPAVAVPPMGTTANPVYGGAPTVAGLASPAVGMPGVHGAAAPPPSGGPPPIVPGGAMPVAQHTAAGLAATTTAPPVPPVAASAAANNVQSASTPVLPGSSHVVVLQDVTPLLMEDYWKAIAALKTRVHVLRAQLDKYTKVAEQQGPQGKAQRSRRILLEAFKRCTVDPNTPEYSSMPVSATSVKLMLAVLSSLDNSIQMGRRPGAVPATAAAPQQPGPALAVGTESAAGPVASPEAVRPAAATPPIPQAPQPQPQSQPQSQPQPQPLHPAGAGGAVVPAAKPDGVGAVGTAPSPPCVNPPAAASVSANRAAAAAVVAAAAHNAKIRGLKPLGHRPLPGKAGGESAGLHGKMPMDSDYKASLQAALHQGKDAKLERNEDSVSPGVDQVHRLLGLLAQPLPHSTLRVHASRGAADVLNFDWDSLMPSLPATACAQITAAAAAGAASGTSAGPPRARTVSMCRVSGMQYIDGGGSVRTVPTATGSDDTRGALAVKWQRQVADGAEAADGVTGADGGSGTSAPISSELKRRRELVQAACHEVEEELGETVALRLVDSSSSNSSSGSSPLLLLAADVGGGGDDALVLECDAVVGAAGEAEHRIAGSGEPAAAGSCGPRWKRLRVCLPRDYPEASPIPTFSSADAAYTHPYARAARLHFQTALQSGHGPLHLSLRSVAKTWRDAVARVCGAVRSVDAVAVHIAATPATAAV</sequence>
<dbReference type="GO" id="GO:0031499">
    <property type="term" value="C:TRAMP complex"/>
    <property type="evidence" value="ECO:0007669"/>
    <property type="project" value="TreeGrafter"/>
</dbReference>
<evidence type="ECO:0000256" key="1">
    <source>
        <dbReference type="ARBA" id="ARBA00004123"/>
    </source>
</evidence>
<dbReference type="GO" id="GO:0071036">
    <property type="term" value="P:nuclear polyadenylation-dependent snoRNA catabolic process"/>
    <property type="evidence" value="ECO:0007669"/>
    <property type="project" value="TreeGrafter"/>
</dbReference>
<dbReference type="GO" id="GO:0071035">
    <property type="term" value="P:nuclear polyadenylation-dependent rRNA catabolic process"/>
    <property type="evidence" value="ECO:0007669"/>
    <property type="project" value="TreeGrafter"/>
</dbReference>
<comment type="subcellular location">
    <subcellularLocation>
        <location evidence="1">Nucleus</location>
    </subcellularLocation>
</comment>
<feature type="region of interest" description="Disordered" evidence="4">
    <location>
        <begin position="550"/>
        <end position="589"/>
    </location>
</feature>
<evidence type="ECO:0000313" key="5">
    <source>
        <dbReference type="EMBL" id="GIL75235.1"/>
    </source>
</evidence>
<keyword evidence="2" id="KW-0677">Repeat</keyword>
<evidence type="ECO:0000256" key="3">
    <source>
        <dbReference type="ARBA" id="ARBA00023242"/>
    </source>
</evidence>
<feature type="region of interest" description="Disordered" evidence="4">
    <location>
        <begin position="778"/>
        <end position="863"/>
    </location>
</feature>
<dbReference type="PANTHER" id="PTHR46543:SF2">
    <property type="entry name" value="AGAP013096-PA"/>
    <property type="match status" value="1"/>
</dbReference>
<keyword evidence="7" id="KW-1185">Reference proteome</keyword>
<dbReference type="GO" id="GO:0071038">
    <property type="term" value="P:TRAMP-dependent tRNA surveillance pathway"/>
    <property type="evidence" value="ECO:0007669"/>
    <property type="project" value="TreeGrafter"/>
</dbReference>
<feature type="compositionally biased region" description="Low complexity" evidence="4">
    <location>
        <begin position="572"/>
        <end position="585"/>
    </location>
</feature>
<feature type="compositionally biased region" description="Low complexity" evidence="4">
    <location>
        <begin position="118"/>
        <end position="149"/>
    </location>
</feature>
<evidence type="ECO:0000313" key="7">
    <source>
        <dbReference type="Proteomes" id="UP000747110"/>
    </source>
</evidence>